<dbReference type="EMBL" id="JAVFKY010000005">
    <property type="protein sequence ID" value="KAK5576382.1"/>
    <property type="molecule type" value="Genomic_DNA"/>
</dbReference>
<dbReference type="AlphaFoldDB" id="A0AAN7YUQ9"/>
<name>A0AAN7YUQ9_9MYCE</name>
<keyword evidence="3" id="KW-1185">Reference proteome</keyword>
<evidence type="ECO:0000313" key="2">
    <source>
        <dbReference type="EMBL" id="KAK5576382.1"/>
    </source>
</evidence>
<gene>
    <name evidence="2" type="ORF">RB653_007523</name>
</gene>
<feature type="signal peptide" evidence="1">
    <location>
        <begin position="1"/>
        <end position="19"/>
    </location>
</feature>
<feature type="chain" id="PRO_5042994454" evidence="1">
    <location>
        <begin position="20"/>
        <end position="340"/>
    </location>
</feature>
<organism evidence="2 3">
    <name type="scientific">Dictyostelium firmibasis</name>
    <dbReference type="NCBI Taxonomy" id="79012"/>
    <lineage>
        <taxon>Eukaryota</taxon>
        <taxon>Amoebozoa</taxon>
        <taxon>Evosea</taxon>
        <taxon>Eumycetozoa</taxon>
        <taxon>Dictyostelia</taxon>
        <taxon>Dictyosteliales</taxon>
        <taxon>Dictyosteliaceae</taxon>
        <taxon>Dictyostelium</taxon>
    </lineage>
</organism>
<evidence type="ECO:0000313" key="3">
    <source>
        <dbReference type="Proteomes" id="UP001344447"/>
    </source>
</evidence>
<proteinExistence type="predicted"/>
<comment type="caution">
    <text evidence="2">The sequence shown here is derived from an EMBL/GenBank/DDBJ whole genome shotgun (WGS) entry which is preliminary data.</text>
</comment>
<evidence type="ECO:0000256" key="1">
    <source>
        <dbReference type="SAM" id="SignalP"/>
    </source>
</evidence>
<reference evidence="2 3" key="1">
    <citation type="submission" date="2023-11" db="EMBL/GenBank/DDBJ databases">
        <title>Dfirmibasis_genome.</title>
        <authorList>
            <person name="Edelbroek B."/>
            <person name="Kjellin J."/>
            <person name="Jerlstrom-Hultqvist J."/>
            <person name="Soderbom F."/>
        </authorList>
    </citation>
    <scope>NUCLEOTIDE SEQUENCE [LARGE SCALE GENOMIC DNA]</scope>
    <source>
        <strain evidence="2 3">TNS-C-14</strain>
    </source>
</reference>
<protein>
    <submittedName>
        <fullName evidence="2">Uncharacterized protein</fullName>
    </submittedName>
</protein>
<sequence>MKSFIISIFFVLCIIGAFASEDFYLYSVTSNPEGQYVTVVDTFGNLVLANTTLNLNDLNVVSFLSVDSVLNVITLLCEDSTNSNYLVLVDVKSGEIKKSKGIKNVAGIENNNNYVYSNVSDDIYLPIFLYSQLVILHWNFNDESDYVDQFTVHGINDIFDTTYQPKATYIPSNALYLFYKSIDINNSSKLVLLNLNNSDSGSSSSLHPALPTLEHYSFSNDFEADSVQMIYTDSDDSGSTIVYAMYGQSNDTTAACSFDLSAENSICYDTYFDVNLNPYNYNYNPYFITSDLSSIITLSSNSADVLTFGFWALNFGAESSTIIPNIWKSTNPSNVTLFKN</sequence>
<keyword evidence="1" id="KW-0732">Signal</keyword>
<dbReference type="Proteomes" id="UP001344447">
    <property type="component" value="Unassembled WGS sequence"/>
</dbReference>
<accession>A0AAN7YUQ9</accession>